<feature type="domain" description="Retrovirus-related Pol polyprotein from transposon TNT 1-94-like beta-barrel" evidence="3">
    <location>
        <begin position="252"/>
        <end position="301"/>
    </location>
</feature>
<dbReference type="EMBL" id="JAHUZN010000006">
    <property type="protein sequence ID" value="KAG8489880.1"/>
    <property type="molecule type" value="Genomic_DNA"/>
</dbReference>
<dbReference type="Pfam" id="PF22936">
    <property type="entry name" value="Pol_BBD"/>
    <property type="match status" value="1"/>
</dbReference>
<dbReference type="InterPro" id="IPR054722">
    <property type="entry name" value="PolX-like_BBD"/>
</dbReference>
<proteinExistence type="predicted"/>
<accession>A0A8J5Z7J1</accession>
<feature type="compositionally biased region" description="Basic and acidic residues" evidence="1">
    <location>
        <begin position="210"/>
        <end position="221"/>
    </location>
</feature>
<dbReference type="AlphaFoldDB" id="A0A8J5Z7J1"/>
<dbReference type="Pfam" id="PF14223">
    <property type="entry name" value="Retrotran_gag_2"/>
    <property type="match status" value="1"/>
</dbReference>
<evidence type="ECO:0000313" key="4">
    <source>
        <dbReference type="EMBL" id="KAG8489880.1"/>
    </source>
</evidence>
<keyword evidence="5" id="KW-1185">Reference proteome</keyword>
<sequence>MASASFSSTQPLIPIVNGEKYEWWSIKVKTLPRSQELWDLVGYGFADILEPDEEEKRLKEIKKNDAKALFIIQQAVYDSIFSRIAAATTSNEMKNGESIAELLSRTIVGHLSFYGKQISDEIIVAKVLRSSTTKFDHVVAAIEEFKDLSVLFVDQLMGSLQSHKARINRLVEKSEEQAFQVKETFTNQGDNDRSTNNYRGRGGFRGGRGRGYDRDRGRNDGQRQYNKQQKVTEENKLFMACIDVNHKPNDLWFLDSGCLNHMTSTKSLFKVLDESQRINVQLGNKREMQVEGKGTLGKQVHVHMTPNKMFPLDVSNMENFVLVASAKDDSKLWHLRYGRLNIKGLKLLSDKGMVLDYQKLALLIYVRGAFME</sequence>
<evidence type="ECO:0000256" key="1">
    <source>
        <dbReference type="SAM" id="MobiDB-lite"/>
    </source>
</evidence>
<reference evidence="4 5" key="1">
    <citation type="journal article" date="2021" name="bioRxiv">
        <title>The Gossypium anomalum genome as a resource for cotton improvement and evolutionary analysis of hybrid incompatibility.</title>
        <authorList>
            <person name="Grover C.E."/>
            <person name="Yuan D."/>
            <person name="Arick M.A."/>
            <person name="Miller E.R."/>
            <person name="Hu G."/>
            <person name="Peterson D.G."/>
            <person name="Wendel J.F."/>
            <person name="Udall J.A."/>
        </authorList>
    </citation>
    <scope>NUCLEOTIDE SEQUENCE [LARGE SCALE GENOMIC DNA]</scope>
    <source>
        <strain evidence="4">JFW-Udall</strain>
        <tissue evidence="4">Leaf</tissue>
    </source>
</reference>
<organism evidence="4 5">
    <name type="scientific">Gossypium anomalum</name>
    <dbReference type="NCBI Taxonomy" id="47600"/>
    <lineage>
        <taxon>Eukaryota</taxon>
        <taxon>Viridiplantae</taxon>
        <taxon>Streptophyta</taxon>
        <taxon>Embryophyta</taxon>
        <taxon>Tracheophyta</taxon>
        <taxon>Spermatophyta</taxon>
        <taxon>Magnoliopsida</taxon>
        <taxon>eudicotyledons</taxon>
        <taxon>Gunneridae</taxon>
        <taxon>Pentapetalae</taxon>
        <taxon>rosids</taxon>
        <taxon>malvids</taxon>
        <taxon>Malvales</taxon>
        <taxon>Malvaceae</taxon>
        <taxon>Malvoideae</taxon>
        <taxon>Gossypium</taxon>
    </lineage>
</organism>
<gene>
    <name evidence="4" type="ORF">CXB51_015928</name>
</gene>
<evidence type="ECO:0000259" key="3">
    <source>
        <dbReference type="Pfam" id="PF22936"/>
    </source>
</evidence>
<dbReference type="InterPro" id="IPR025724">
    <property type="entry name" value="GAG-pre-integrase_dom"/>
</dbReference>
<comment type="caution">
    <text evidence="4">The sequence shown here is derived from an EMBL/GenBank/DDBJ whole genome shotgun (WGS) entry which is preliminary data.</text>
</comment>
<dbReference type="PANTHER" id="PTHR35317:SF27">
    <property type="entry name" value="RETROVIRUS-RELATED POL POLYPROTEIN FROM TRANSPOSON TNT 1-94"/>
    <property type="match status" value="1"/>
</dbReference>
<feature type="region of interest" description="Disordered" evidence="1">
    <location>
        <begin position="183"/>
        <end position="229"/>
    </location>
</feature>
<dbReference type="OrthoDB" id="1002208at2759"/>
<evidence type="ECO:0000259" key="2">
    <source>
        <dbReference type="Pfam" id="PF13976"/>
    </source>
</evidence>
<feature type="domain" description="GAG-pre-integrase" evidence="2">
    <location>
        <begin position="309"/>
        <end position="355"/>
    </location>
</feature>
<evidence type="ECO:0000313" key="5">
    <source>
        <dbReference type="Proteomes" id="UP000701853"/>
    </source>
</evidence>
<name>A0A8J5Z7J1_9ROSI</name>
<dbReference type="PANTHER" id="PTHR35317">
    <property type="entry name" value="OS04G0629600 PROTEIN"/>
    <property type="match status" value="1"/>
</dbReference>
<dbReference type="Proteomes" id="UP000701853">
    <property type="component" value="Chromosome 6"/>
</dbReference>
<dbReference type="Pfam" id="PF13976">
    <property type="entry name" value="gag_pre-integrs"/>
    <property type="match status" value="1"/>
</dbReference>
<protein>
    <submittedName>
        <fullName evidence="4">Uncharacterized protein</fullName>
    </submittedName>
</protein>